<keyword evidence="3" id="KW-0442">Lipid degradation</keyword>
<proteinExistence type="inferred from homology"/>
<dbReference type="SUPFAM" id="SSF55347">
    <property type="entry name" value="Glyceraldehyde-3-phosphate dehydrogenase-like, C-terminal domain"/>
    <property type="match status" value="1"/>
</dbReference>
<dbReference type="PANTHER" id="PTHR45648">
    <property type="entry name" value="GDSL LIPASE/ACYLHYDROLASE FAMILY PROTEIN (AFU_ORTHOLOGUE AFUA_4G14700)"/>
    <property type="match status" value="1"/>
</dbReference>
<dbReference type="Gene3D" id="3.40.50.1110">
    <property type="entry name" value="SGNH hydrolase"/>
    <property type="match status" value="1"/>
</dbReference>
<reference evidence="7" key="1">
    <citation type="journal article" date="2017" name="Nat. Commun.">
        <title>The asparagus genome sheds light on the origin and evolution of a young Y chromosome.</title>
        <authorList>
            <person name="Harkess A."/>
            <person name="Zhou J."/>
            <person name="Xu C."/>
            <person name="Bowers J.E."/>
            <person name="Van der Hulst R."/>
            <person name="Ayyampalayam S."/>
            <person name="Mercati F."/>
            <person name="Riccardi P."/>
            <person name="McKain M.R."/>
            <person name="Kakrana A."/>
            <person name="Tang H."/>
            <person name="Ray J."/>
            <person name="Groenendijk J."/>
            <person name="Arikit S."/>
            <person name="Mathioni S.M."/>
            <person name="Nakano M."/>
            <person name="Shan H."/>
            <person name="Telgmann-Rauber A."/>
            <person name="Kanno A."/>
            <person name="Yue Z."/>
            <person name="Chen H."/>
            <person name="Li W."/>
            <person name="Chen Y."/>
            <person name="Xu X."/>
            <person name="Zhang Y."/>
            <person name="Luo S."/>
            <person name="Chen H."/>
            <person name="Gao J."/>
            <person name="Mao Z."/>
            <person name="Pires J.C."/>
            <person name="Luo M."/>
            <person name="Kudrna D."/>
            <person name="Wing R.A."/>
            <person name="Meyers B.C."/>
            <person name="Yi K."/>
            <person name="Kong H."/>
            <person name="Lavrijsen P."/>
            <person name="Sunseri F."/>
            <person name="Falavigna A."/>
            <person name="Ye Y."/>
            <person name="Leebens-Mack J.H."/>
            <person name="Chen G."/>
        </authorList>
    </citation>
    <scope>NUCLEOTIDE SEQUENCE [LARGE SCALE GENOMIC DNA]</scope>
    <source>
        <strain evidence="7">cv. DH0086</strain>
    </source>
</reference>
<dbReference type="Pfam" id="PF16653">
    <property type="entry name" value="Sacchrp_dh_C"/>
    <property type="match status" value="1"/>
</dbReference>
<keyword evidence="7" id="KW-1185">Reference proteome</keyword>
<comment type="similarity">
    <text evidence="1">Belongs to the 'GDSL' lipolytic enzyme family.</text>
</comment>
<dbReference type="Gene3D" id="3.30.360.10">
    <property type="entry name" value="Dihydrodipicolinate Reductase, domain 2"/>
    <property type="match status" value="1"/>
</dbReference>
<evidence type="ECO:0000256" key="4">
    <source>
        <dbReference type="SAM" id="SignalP"/>
    </source>
</evidence>
<dbReference type="InterPro" id="IPR001087">
    <property type="entry name" value="GDSL"/>
</dbReference>
<evidence type="ECO:0000256" key="2">
    <source>
        <dbReference type="ARBA" id="ARBA00022801"/>
    </source>
</evidence>
<gene>
    <name evidence="6" type="ORF">A4U43_C10F2940</name>
</gene>
<sequence>MDVSSSLIIFSFASLTLSSVGLASANAPAIFVFGDSLADVGNNNNLNVPLDKLANFPPNGIDFPLKTPTGRFSNGYNTIDYLAQQMGYKQSPPSFLSVENGANISQGVNFASGGSGILDTTGPAITFTAQISNFKSVIYDLTKQMGKEKAEEFISKSLFFISAGNNDMFAYYSTTGAQNITQNEQFVTSLVEKFSQHIKALYIYGARKFGTIGLSHIGCIPLMRSKNPIGKCNDNLNGLARNFNTAAQVRMNQLESMLKGMKYSYGNAYDLMSIAMATPFLLGYKDFQSACCGSGKFNGKDRMDYWMSQIYTYSFMHKKHLVTASYVNDSMSGLHERAKGAGVTILGEMGLDPGIDHMMVMKMINQAHARKGKIISFTSYCGGLPSPPAANNPLAYKFR</sequence>
<dbReference type="EMBL" id="CM007390">
    <property type="protein sequence ID" value="ONK55983.1"/>
    <property type="molecule type" value="Genomic_DNA"/>
</dbReference>
<dbReference type="Pfam" id="PF00657">
    <property type="entry name" value="Lipase_GDSL"/>
    <property type="match status" value="1"/>
</dbReference>
<feature type="domain" description="Saccharopine dehydrogenase-like C-terminal" evidence="5">
    <location>
        <begin position="350"/>
        <end position="398"/>
    </location>
</feature>
<keyword evidence="2" id="KW-0378">Hydrolase</keyword>
<dbReference type="PANTHER" id="PTHR45648:SF180">
    <property type="entry name" value="OS04G0561800 PROTEIN"/>
    <property type="match status" value="1"/>
</dbReference>
<dbReference type="OMA" id="MFAFLQQ"/>
<name>A0A5P1E200_ASPOF</name>
<dbReference type="CDD" id="cd01837">
    <property type="entry name" value="SGNH_plant_lipase_like"/>
    <property type="match status" value="1"/>
</dbReference>
<organism evidence="6 7">
    <name type="scientific">Asparagus officinalis</name>
    <name type="common">Garden asparagus</name>
    <dbReference type="NCBI Taxonomy" id="4686"/>
    <lineage>
        <taxon>Eukaryota</taxon>
        <taxon>Viridiplantae</taxon>
        <taxon>Streptophyta</taxon>
        <taxon>Embryophyta</taxon>
        <taxon>Tracheophyta</taxon>
        <taxon>Spermatophyta</taxon>
        <taxon>Magnoliopsida</taxon>
        <taxon>Liliopsida</taxon>
        <taxon>Asparagales</taxon>
        <taxon>Asparagaceae</taxon>
        <taxon>Asparagoideae</taxon>
        <taxon>Asparagus</taxon>
    </lineage>
</organism>
<accession>A0A5P1E200</accession>
<protein>
    <recommendedName>
        <fullName evidence="5">Saccharopine dehydrogenase-like C-terminal domain-containing protein</fullName>
    </recommendedName>
</protein>
<keyword evidence="3" id="KW-0443">Lipid metabolism</keyword>
<evidence type="ECO:0000256" key="1">
    <source>
        <dbReference type="ARBA" id="ARBA00008668"/>
    </source>
</evidence>
<dbReference type="AlphaFoldDB" id="A0A5P1E200"/>
<evidence type="ECO:0000259" key="5">
    <source>
        <dbReference type="Pfam" id="PF16653"/>
    </source>
</evidence>
<keyword evidence="4" id="KW-0732">Signal</keyword>
<dbReference type="InterPro" id="IPR051058">
    <property type="entry name" value="GDSL_Est/Lipase"/>
</dbReference>
<dbReference type="GO" id="GO:0016788">
    <property type="term" value="F:hydrolase activity, acting on ester bonds"/>
    <property type="evidence" value="ECO:0007669"/>
    <property type="project" value="InterPro"/>
</dbReference>
<dbReference type="InterPro" id="IPR035669">
    <property type="entry name" value="SGNH_plant_lipase-like"/>
</dbReference>
<dbReference type="InterPro" id="IPR036514">
    <property type="entry name" value="SGNH_hydro_sf"/>
</dbReference>
<evidence type="ECO:0000313" key="7">
    <source>
        <dbReference type="Proteomes" id="UP000243459"/>
    </source>
</evidence>
<evidence type="ECO:0000313" key="6">
    <source>
        <dbReference type="EMBL" id="ONK55983.1"/>
    </source>
</evidence>
<dbReference type="Gramene" id="ONK55983">
    <property type="protein sequence ID" value="ONK55983"/>
    <property type="gene ID" value="A4U43_C10F2940"/>
</dbReference>
<dbReference type="Proteomes" id="UP000243459">
    <property type="component" value="Chromosome 10"/>
</dbReference>
<dbReference type="GO" id="GO:0016042">
    <property type="term" value="P:lipid catabolic process"/>
    <property type="evidence" value="ECO:0007669"/>
    <property type="project" value="UniProtKB-KW"/>
</dbReference>
<feature type="signal peptide" evidence="4">
    <location>
        <begin position="1"/>
        <end position="25"/>
    </location>
</feature>
<dbReference type="InterPro" id="IPR032095">
    <property type="entry name" value="Sacchrp_dh-like_C"/>
</dbReference>
<feature type="chain" id="PRO_5024308289" description="Saccharopine dehydrogenase-like C-terminal domain-containing protein" evidence="4">
    <location>
        <begin position="26"/>
        <end position="399"/>
    </location>
</feature>
<evidence type="ECO:0000256" key="3">
    <source>
        <dbReference type="ARBA" id="ARBA00022963"/>
    </source>
</evidence>